<dbReference type="InterPro" id="IPR010982">
    <property type="entry name" value="Lambda_DNA-bd_dom_sf"/>
</dbReference>
<dbReference type="Pfam" id="PF01381">
    <property type="entry name" value="HTH_3"/>
    <property type="match status" value="1"/>
</dbReference>
<dbReference type="PROSITE" id="PS50943">
    <property type="entry name" value="HTH_CROC1"/>
    <property type="match status" value="1"/>
</dbReference>
<name>A0A094JIJ4_9BACL</name>
<gene>
    <name evidence="3" type="ORF">JS44_10560</name>
</gene>
<feature type="domain" description="HTH cro/C1-type" evidence="2">
    <location>
        <begin position="7"/>
        <end position="63"/>
    </location>
</feature>
<dbReference type="SUPFAM" id="SSF47413">
    <property type="entry name" value="lambda repressor-like DNA-binding domains"/>
    <property type="match status" value="1"/>
</dbReference>
<dbReference type="CDD" id="cd00093">
    <property type="entry name" value="HTH_XRE"/>
    <property type="match status" value="1"/>
</dbReference>
<proteinExistence type="predicted"/>
<organism evidence="3">
    <name type="scientific">Anoxybacillus flavithermus</name>
    <dbReference type="NCBI Taxonomy" id="33934"/>
    <lineage>
        <taxon>Bacteria</taxon>
        <taxon>Bacillati</taxon>
        <taxon>Bacillota</taxon>
        <taxon>Bacilli</taxon>
        <taxon>Bacillales</taxon>
        <taxon>Anoxybacillaceae</taxon>
        <taxon>Anoxybacillus</taxon>
    </lineage>
</organism>
<reference evidence="3" key="1">
    <citation type="submission" date="2014-08" db="EMBL/GenBank/DDBJ databases">
        <title>Fullgenome sequencing of Anoxybacillus sp.25 isolate from Garga hot-spring Russia.</title>
        <authorList>
            <person name="Rozanov A.S."/>
            <person name="Kotenko A.V."/>
            <person name="Malup T.K."/>
            <person name="Peltek S.E."/>
        </authorList>
    </citation>
    <scope>NUCLEOTIDE SEQUENCE [LARGE SCALE GENOMIC DNA]</scope>
    <source>
        <strain evidence="3">25</strain>
    </source>
</reference>
<dbReference type="GO" id="GO:0003677">
    <property type="term" value="F:DNA binding"/>
    <property type="evidence" value="ECO:0007669"/>
    <property type="project" value="UniProtKB-KW"/>
</dbReference>
<evidence type="ECO:0000256" key="1">
    <source>
        <dbReference type="ARBA" id="ARBA00023125"/>
    </source>
</evidence>
<dbReference type="AlphaFoldDB" id="A0A094JIJ4"/>
<dbReference type="EMBL" id="JPZO01000065">
    <property type="protein sequence ID" value="KFZ32351.1"/>
    <property type="molecule type" value="Genomic_DNA"/>
</dbReference>
<dbReference type="InterPro" id="IPR001387">
    <property type="entry name" value="Cro/C1-type_HTH"/>
</dbReference>
<dbReference type="PANTHER" id="PTHR46797:SF1">
    <property type="entry name" value="METHYLPHOSPHONATE SYNTHASE"/>
    <property type="match status" value="1"/>
</dbReference>
<dbReference type="GO" id="GO:0005829">
    <property type="term" value="C:cytosol"/>
    <property type="evidence" value="ECO:0007669"/>
    <property type="project" value="TreeGrafter"/>
</dbReference>
<dbReference type="InterPro" id="IPR050807">
    <property type="entry name" value="TransReg_Diox_bact_type"/>
</dbReference>
<dbReference type="SMART" id="SM00530">
    <property type="entry name" value="HTH_XRE"/>
    <property type="match status" value="1"/>
</dbReference>
<protein>
    <recommendedName>
        <fullName evidence="2">HTH cro/C1-type domain-containing protein</fullName>
    </recommendedName>
</protein>
<comment type="caution">
    <text evidence="3">The sequence shown here is derived from an EMBL/GenBank/DDBJ whole genome shotgun (WGS) entry which is preliminary data.</text>
</comment>
<keyword evidence="1" id="KW-0238">DNA-binding</keyword>
<dbReference type="PANTHER" id="PTHR46797">
    <property type="entry name" value="HTH-TYPE TRANSCRIPTIONAL REGULATOR"/>
    <property type="match status" value="1"/>
</dbReference>
<accession>A0A094JIJ4</accession>
<evidence type="ECO:0000259" key="2">
    <source>
        <dbReference type="PROSITE" id="PS50943"/>
    </source>
</evidence>
<dbReference type="Gene3D" id="1.10.260.40">
    <property type="entry name" value="lambda repressor-like DNA-binding domains"/>
    <property type="match status" value="1"/>
</dbReference>
<sequence>MGLGNKLKSLRLQRNMTQIDLAKKAQVAQSVISDVENGKRKHGVSVIYLQRIAQALGVSVEELLKDDDNATHAS</sequence>
<evidence type="ECO:0000313" key="3">
    <source>
        <dbReference type="EMBL" id="KFZ32351.1"/>
    </source>
</evidence>
<dbReference type="GO" id="GO:0003700">
    <property type="term" value="F:DNA-binding transcription factor activity"/>
    <property type="evidence" value="ECO:0007669"/>
    <property type="project" value="TreeGrafter"/>
</dbReference>